<evidence type="ECO:0000256" key="2">
    <source>
        <dbReference type="ARBA" id="ARBA00008335"/>
    </source>
</evidence>
<name>A0A2I2GF65_9EURO</name>
<dbReference type="InterPro" id="IPR011701">
    <property type="entry name" value="MFS"/>
</dbReference>
<dbReference type="Pfam" id="PF07690">
    <property type="entry name" value="MFS_1"/>
    <property type="match status" value="1"/>
</dbReference>
<keyword evidence="11" id="KW-1185">Reference proteome</keyword>
<evidence type="ECO:0000256" key="1">
    <source>
        <dbReference type="ARBA" id="ARBA00004127"/>
    </source>
</evidence>
<accession>A0A2I2GF65</accession>
<dbReference type="GO" id="GO:0022857">
    <property type="term" value="F:transmembrane transporter activity"/>
    <property type="evidence" value="ECO:0007669"/>
    <property type="project" value="InterPro"/>
</dbReference>
<dbReference type="RefSeq" id="XP_024706818.1">
    <property type="nucleotide sequence ID" value="XM_024853955.1"/>
</dbReference>
<dbReference type="Gene3D" id="1.20.1250.20">
    <property type="entry name" value="MFS general substrate transporter like domains"/>
    <property type="match status" value="2"/>
</dbReference>
<dbReference type="FunFam" id="1.20.1250.20:FF:000308">
    <property type="entry name" value="MFS efflux transporter"/>
    <property type="match status" value="1"/>
</dbReference>
<evidence type="ECO:0000259" key="9">
    <source>
        <dbReference type="PROSITE" id="PS50850"/>
    </source>
</evidence>
<evidence type="ECO:0000313" key="10">
    <source>
        <dbReference type="EMBL" id="PLB51516.1"/>
    </source>
</evidence>
<feature type="region of interest" description="Disordered" evidence="7">
    <location>
        <begin position="1"/>
        <end position="23"/>
    </location>
</feature>
<dbReference type="FunFam" id="1.20.1250.20:FF:000286">
    <property type="entry name" value="MFS efflux transporter"/>
    <property type="match status" value="1"/>
</dbReference>
<feature type="transmembrane region" description="Helical" evidence="8">
    <location>
        <begin position="407"/>
        <end position="425"/>
    </location>
</feature>
<dbReference type="GeneID" id="36561656"/>
<evidence type="ECO:0000256" key="8">
    <source>
        <dbReference type="SAM" id="Phobius"/>
    </source>
</evidence>
<feature type="compositionally biased region" description="Acidic residues" evidence="7">
    <location>
        <begin position="1"/>
        <end position="10"/>
    </location>
</feature>
<feature type="transmembrane region" description="Helical" evidence="8">
    <location>
        <begin position="164"/>
        <end position="183"/>
    </location>
</feature>
<dbReference type="InterPro" id="IPR020846">
    <property type="entry name" value="MFS_dom"/>
</dbReference>
<evidence type="ECO:0000256" key="7">
    <source>
        <dbReference type="SAM" id="MobiDB-lite"/>
    </source>
</evidence>
<dbReference type="GO" id="GO:0012505">
    <property type="term" value="C:endomembrane system"/>
    <property type="evidence" value="ECO:0007669"/>
    <property type="project" value="UniProtKB-SubCell"/>
</dbReference>
<feature type="transmembrane region" description="Helical" evidence="8">
    <location>
        <begin position="376"/>
        <end position="395"/>
    </location>
</feature>
<feature type="transmembrane region" description="Helical" evidence="8">
    <location>
        <begin position="285"/>
        <end position="305"/>
    </location>
</feature>
<proteinExistence type="inferred from homology"/>
<evidence type="ECO:0000256" key="6">
    <source>
        <dbReference type="ARBA" id="ARBA00023136"/>
    </source>
</evidence>
<dbReference type="SUPFAM" id="SSF103473">
    <property type="entry name" value="MFS general substrate transporter"/>
    <property type="match status" value="1"/>
</dbReference>
<dbReference type="InterPro" id="IPR051788">
    <property type="entry name" value="MFS_Transporter"/>
</dbReference>
<dbReference type="PANTHER" id="PTHR23514">
    <property type="entry name" value="BYPASS OF STOP CODON PROTEIN 6"/>
    <property type="match status" value="1"/>
</dbReference>
<comment type="subcellular location">
    <subcellularLocation>
        <location evidence="1">Endomembrane system</location>
        <topology evidence="1">Multi-pass membrane protein</topology>
    </subcellularLocation>
</comment>
<dbReference type="VEuPathDB" id="FungiDB:P170DRAFT_487532"/>
<feature type="transmembrane region" description="Helical" evidence="8">
    <location>
        <begin position="317"/>
        <end position="336"/>
    </location>
</feature>
<dbReference type="GO" id="GO:0016020">
    <property type="term" value="C:membrane"/>
    <property type="evidence" value="ECO:0007669"/>
    <property type="project" value="TreeGrafter"/>
</dbReference>
<dbReference type="InterPro" id="IPR036259">
    <property type="entry name" value="MFS_trans_sf"/>
</dbReference>
<dbReference type="AlphaFoldDB" id="A0A2I2GF65"/>
<keyword evidence="6 8" id="KW-0472">Membrane</keyword>
<keyword evidence="5 8" id="KW-1133">Transmembrane helix</keyword>
<gene>
    <name evidence="10" type="ORF">P170DRAFT_487532</name>
</gene>
<feature type="transmembrane region" description="Helical" evidence="8">
    <location>
        <begin position="342"/>
        <end position="364"/>
    </location>
</feature>
<feature type="transmembrane region" description="Helical" evidence="8">
    <location>
        <begin position="74"/>
        <end position="96"/>
    </location>
</feature>
<organism evidence="10 11">
    <name type="scientific">Aspergillus steynii IBT 23096</name>
    <dbReference type="NCBI Taxonomy" id="1392250"/>
    <lineage>
        <taxon>Eukaryota</taxon>
        <taxon>Fungi</taxon>
        <taxon>Dikarya</taxon>
        <taxon>Ascomycota</taxon>
        <taxon>Pezizomycotina</taxon>
        <taxon>Eurotiomycetes</taxon>
        <taxon>Eurotiomycetidae</taxon>
        <taxon>Eurotiales</taxon>
        <taxon>Aspergillaceae</taxon>
        <taxon>Aspergillus</taxon>
        <taxon>Aspergillus subgen. Circumdati</taxon>
    </lineage>
</organism>
<feature type="domain" description="Major facilitator superfamily (MFS) profile" evidence="9">
    <location>
        <begin position="43"/>
        <end position="429"/>
    </location>
</feature>
<comment type="caution">
    <text evidence="10">The sequence shown here is derived from an EMBL/GenBank/DDBJ whole genome shotgun (WGS) entry which is preliminary data.</text>
</comment>
<sequence>MGIEAQEDIPDTGSATRLPETPCGIDPTAASQKWNHPRSNIFRVGTTFWSFLVMGANDAAYGALIPYLEEYYNISYMVVSCVFLSPLVGYVIAALVNNKLHETVGQRGISLIAPPFRLVAYILSCVHPPYPVLVVAYIFAGVANGLAEAAWNTYLGNMENSNEILGLLHGVYGLGAVISPLIATNMITKADAPWYYFYFFMIGISVIEGIACPVFFWQFTGAAFRKAHAGADDATGAGLKDALFKRPAARVSWICSFLLLLYVGVEVSIGGWIVTLMRDVRNAGAFPSGMTATGFWLGITCGRMLLGFVTARIGERVATPIYIACSIAFSLVLWLVPNFYASAVAVSIEGFFLGPLFPAVVVVMTKLLPKHMHVTCIGFVAAFGGAGAAVLPFVAGGIAQGSEVKSLLPFIFAVSVGILILWMGLPRSKKS</sequence>
<feature type="transmembrane region" description="Helical" evidence="8">
    <location>
        <begin position="130"/>
        <end position="152"/>
    </location>
</feature>
<keyword evidence="4 8" id="KW-0812">Transmembrane</keyword>
<dbReference type="PANTHER" id="PTHR23514:SF3">
    <property type="entry name" value="BYPASS OF STOP CODON PROTEIN 6"/>
    <property type="match status" value="1"/>
</dbReference>
<keyword evidence="3" id="KW-0813">Transport</keyword>
<dbReference type="EMBL" id="MSFO01000002">
    <property type="protein sequence ID" value="PLB51516.1"/>
    <property type="molecule type" value="Genomic_DNA"/>
</dbReference>
<evidence type="ECO:0000256" key="3">
    <source>
        <dbReference type="ARBA" id="ARBA00022448"/>
    </source>
</evidence>
<dbReference type="Proteomes" id="UP000234275">
    <property type="component" value="Unassembled WGS sequence"/>
</dbReference>
<protein>
    <submittedName>
        <fullName evidence="10">MFS general substrate transporter</fullName>
    </submittedName>
</protein>
<feature type="transmembrane region" description="Helical" evidence="8">
    <location>
        <begin position="48"/>
        <end position="68"/>
    </location>
</feature>
<evidence type="ECO:0000256" key="4">
    <source>
        <dbReference type="ARBA" id="ARBA00022692"/>
    </source>
</evidence>
<feature type="transmembrane region" description="Helical" evidence="8">
    <location>
        <begin position="195"/>
        <end position="217"/>
    </location>
</feature>
<evidence type="ECO:0000313" key="11">
    <source>
        <dbReference type="Proteomes" id="UP000234275"/>
    </source>
</evidence>
<dbReference type="PROSITE" id="PS50850">
    <property type="entry name" value="MFS"/>
    <property type="match status" value="1"/>
</dbReference>
<feature type="transmembrane region" description="Helical" evidence="8">
    <location>
        <begin position="251"/>
        <end position="273"/>
    </location>
</feature>
<dbReference type="OrthoDB" id="413079at2759"/>
<reference evidence="10 11" key="1">
    <citation type="submission" date="2016-12" db="EMBL/GenBank/DDBJ databases">
        <title>The genomes of Aspergillus section Nigri reveals drivers in fungal speciation.</title>
        <authorList>
            <consortium name="DOE Joint Genome Institute"/>
            <person name="Vesth T.C."/>
            <person name="Nybo J."/>
            <person name="Theobald S."/>
            <person name="Brandl J."/>
            <person name="Frisvad J.C."/>
            <person name="Nielsen K.F."/>
            <person name="Lyhne E.K."/>
            <person name="Kogle M.E."/>
            <person name="Kuo A."/>
            <person name="Riley R."/>
            <person name="Clum A."/>
            <person name="Nolan M."/>
            <person name="Lipzen A."/>
            <person name="Salamov A."/>
            <person name="Henrissat B."/>
            <person name="Wiebenga A."/>
            <person name="De Vries R.P."/>
            <person name="Grigoriev I.V."/>
            <person name="Mortensen U.H."/>
            <person name="Andersen M.R."/>
            <person name="Baker S.E."/>
        </authorList>
    </citation>
    <scope>NUCLEOTIDE SEQUENCE [LARGE SCALE GENOMIC DNA]</scope>
    <source>
        <strain evidence="10 11">IBT 23096</strain>
    </source>
</reference>
<comment type="similarity">
    <text evidence="2">Belongs to the major facilitator superfamily.</text>
</comment>
<evidence type="ECO:0000256" key="5">
    <source>
        <dbReference type="ARBA" id="ARBA00022989"/>
    </source>
</evidence>